<evidence type="ECO:0000313" key="1">
    <source>
        <dbReference type="EMBL" id="KAJ3545396.1"/>
    </source>
</evidence>
<evidence type="ECO:0000313" key="2">
    <source>
        <dbReference type="Proteomes" id="UP001148629"/>
    </source>
</evidence>
<name>A0ACC1SS34_9HYPO</name>
<organism evidence="1 2">
    <name type="scientific">Fusarium decemcellulare</name>
    <dbReference type="NCBI Taxonomy" id="57161"/>
    <lineage>
        <taxon>Eukaryota</taxon>
        <taxon>Fungi</taxon>
        <taxon>Dikarya</taxon>
        <taxon>Ascomycota</taxon>
        <taxon>Pezizomycotina</taxon>
        <taxon>Sordariomycetes</taxon>
        <taxon>Hypocreomycetidae</taxon>
        <taxon>Hypocreales</taxon>
        <taxon>Nectriaceae</taxon>
        <taxon>Fusarium</taxon>
        <taxon>Fusarium decemcellulare species complex</taxon>
    </lineage>
</organism>
<comment type="caution">
    <text evidence="1">The sequence shown here is derived from an EMBL/GenBank/DDBJ whole genome shotgun (WGS) entry which is preliminary data.</text>
</comment>
<reference evidence="1" key="1">
    <citation type="submission" date="2022-08" db="EMBL/GenBank/DDBJ databases">
        <title>Genome Sequence of Fusarium decemcellulare.</title>
        <authorList>
            <person name="Buettner E."/>
        </authorList>
    </citation>
    <scope>NUCLEOTIDE SEQUENCE</scope>
    <source>
        <strain evidence="1">Babe19</strain>
    </source>
</reference>
<keyword evidence="2" id="KW-1185">Reference proteome</keyword>
<dbReference type="Proteomes" id="UP001148629">
    <property type="component" value="Unassembled WGS sequence"/>
</dbReference>
<gene>
    <name evidence="1" type="ORF">NM208_g2526</name>
</gene>
<accession>A0ACC1SS34</accession>
<dbReference type="EMBL" id="JANRMS010000152">
    <property type="protein sequence ID" value="KAJ3545396.1"/>
    <property type="molecule type" value="Genomic_DNA"/>
</dbReference>
<proteinExistence type="predicted"/>
<protein>
    <submittedName>
        <fullName evidence="1">Uncharacterized protein</fullName>
    </submittedName>
</protein>
<sequence length="253" mass="27592">MLSSSDSFEIGASNLVRHLFCITFVQNAMALTSFFLRVAALTLLAACVHASPSVRLPYNITADKPTVLNISYNLAADSELRDRYDAYRVYLAVEPPGWGLGPVCWLAYMEDIDTNNVTITIPGDVTPDKYRIKISTSLFKKGASRGNGYSYSGSTTLVGASGNWSQRELDGWEIADADVVSCDAFGCARECNERYYTGDKTRYSEDPSDKETNDCVNQCVKDLNPRARSSPSTILAPSALMAAAAVGLVYMIL</sequence>